<protein>
    <submittedName>
        <fullName evidence="4">Acetyltransferase (GNAT) family protein</fullName>
    </submittedName>
</protein>
<evidence type="ECO:0000313" key="4">
    <source>
        <dbReference type="EMBL" id="TCK83515.1"/>
    </source>
</evidence>
<dbReference type="Proteomes" id="UP000294616">
    <property type="component" value="Unassembled WGS sequence"/>
</dbReference>
<keyword evidence="2" id="KW-0012">Acyltransferase</keyword>
<organism evidence="4 5">
    <name type="scientific">Albibacterium bauzanense</name>
    <dbReference type="NCBI Taxonomy" id="653929"/>
    <lineage>
        <taxon>Bacteria</taxon>
        <taxon>Pseudomonadati</taxon>
        <taxon>Bacteroidota</taxon>
        <taxon>Sphingobacteriia</taxon>
        <taxon>Sphingobacteriales</taxon>
        <taxon>Sphingobacteriaceae</taxon>
        <taxon>Albibacterium</taxon>
    </lineage>
</organism>
<dbReference type="PROSITE" id="PS51186">
    <property type="entry name" value="GNAT"/>
    <property type="match status" value="1"/>
</dbReference>
<dbReference type="SUPFAM" id="SSF55729">
    <property type="entry name" value="Acyl-CoA N-acyltransferases (Nat)"/>
    <property type="match status" value="1"/>
</dbReference>
<sequence length="145" mass="16812">MKIAFITADETLHLRSLQLRDGWELERCRFDSDEIEGAFHLAQINDDEVVCVLSLHPQGYEGLQGEGFQLRGMATHPHYYKKGLGKSLIEFAIQDLKSKGVDYIWCNARRNAYLFYEKMGFKYMSDEFEIPTAGPHRKMYLLLSV</sequence>
<keyword evidence="1 4" id="KW-0808">Transferase</keyword>
<name>A0A4R1LWI2_9SPHI</name>
<reference evidence="4 5" key="1">
    <citation type="submission" date="2019-03" db="EMBL/GenBank/DDBJ databases">
        <title>Genomic Encyclopedia of Archaeal and Bacterial Type Strains, Phase II (KMG-II): from individual species to whole genera.</title>
        <authorList>
            <person name="Goeker M."/>
        </authorList>
    </citation>
    <scope>NUCLEOTIDE SEQUENCE [LARGE SCALE GENOMIC DNA]</scope>
    <source>
        <strain evidence="4 5">DSM 22554</strain>
    </source>
</reference>
<evidence type="ECO:0000256" key="1">
    <source>
        <dbReference type="ARBA" id="ARBA00022679"/>
    </source>
</evidence>
<dbReference type="Pfam" id="PF00583">
    <property type="entry name" value="Acetyltransf_1"/>
    <property type="match status" value="1"/>
</dbReference>
<dbReference type="CDD" id="cd04301">
    <property type="entry name" value="NAT_SF"/>
    <property type="match status" value="1"/>
</dbReference>
<dbReference type="EMBL" id="SMGO01000002">
    <property type="protein sequence ID" value="TCK83515.1"/>
    <property type="molecule type" value="Genomic_DNA"/>
</dbReference>
<accession>A0A4R1LWI2</accession>
<proteinExistence type="predicted"/>
<evidence type="ECO:0000313" key="5">
    <source>
        <dbReference type="Proteomes" id="UP000294616"/>
    </source>
</evidence>
<dbReference type="Gene3D" id="3.40.630.30">
    <property type="match status" value="1"/>
</dbReference>
<dbReference type="PANTHER" id="PTHR43420:SF12">
    <property type="entry name" value="N-ACETYLTRANSFERASE DOMAIN-CONTAINING PROTEIN"/>
    <property type="match status" value="1"/>
</dbReference>
<dbReference type="GO" id="GO:0016747">
    <property type="term" value="F:acyltransferase activity, transferring groups other than amino-acyl groups"/>
    <property type="evidence" value="ECO:0007669"/>
    <property type="project" value="InterPro"/>
</dbReference>
<dbReference type="InterPro" id="IPR000182">
    <property type="entry name" value="GNAT_dom"/>
</dbReference>
<keyword evidence="5" id="KW-1185">Reference proteome</keyword>
<dbReference type="PANTHER" id="PTHR43420">
    <property type="entry name" value="ACETYLTRANSFERASE"/>
    <property type="match status" value="1"/>
</dbReference>
<dbReference type="OrthoDB" id="2352823at2"/>
<dbReference type="InterPro" id="IPR016181">
    <property type="entry name" value="Acyl_CoA_acyltransferase"/>
</dbReference>
<dbReference type="RefSeq" id="WP_132224565.1">
    <property type="nucleotide sequence ID" value="NZ_SMGO01000002.1"/>
</dbReference>
<dbReference type="InterPro" id="IPR050680">
    <property type="entry name" value="YpeA/RimI_acetyltransf"/>
</dbReference>
<dbReference type="AlphaFoldDB" id="A0A4R1LWI2"/>
<comment type="caution">
    <text evidence="4">The sequence shown here is derived from an EMBL/GenBank/DDBJ whole genome shotgun (WGS) entry which is preliminary data.</text>
</comment>
<evidence type="ECO:0000259" key="3">
    <source>
        <dbReference type="PROSITE" id="PS51186"/>
    </source>
</evidence>
<gene>
    <name evidence="4" type="ORF">C8N28_2117</name>
</gene>
<evidence type="ECO:0000256" key="2">
    <source>
        <dbReference type="ARBA" id="ARBA00023315"/>
    </source>
</evidence>
<feature type="domain" description="N-acetyltransferase" evidence="3">
    <location>
        <begin position="1"/>
        <end position="144"/>
    </location>
</feature>